<comment type="PTM">
    <text evidence="7 9">One or more lysine residues are methylated.</text>
</comment>
<dbReference type="GO" id="GO:0022625">
    <property type="term" value="C:cytosolic large ribosomal subunit"/>
    <property type="evidence" value="ECO:0007669"/>
    <property type="project" value="TreeGrafter"/>
</dbReference>
<comment type="subunit">
    <text evidence="7">Part of the ribosomal stalk of the 50S ribosomal subunit. Interacts with L10 and the large rRNA to form the base of the stalk. L10 forms an elongated spine to which L12 dimers bind in a sequential fashion forming a multimeric L10(L12)X complex.</text>
</comment>
<dbReference type="Gene3D" id="3.30.1550.10">
    <property type="entry name" value="Ribosomal protein L11/L12, N-terminal domain"/>
    <property type="match status" value="1"/>
</dbReference>
<dbReference type="InterPro" id="IPR000911">
    <property type="entry name" value="Ribosomal_uL11"/>
</dbReference>
<dbReference type="NCBIfam" id="TIGR01632">
    <property type="entry name" value="L11_bact"/>
    <property type="match status" value="1"/>
</dbReference>
<dbReference type="AlphaFoldDB" id="A0A2S0KNI8"/>
<proteinExistence type="inferred from homology"/>
<dbReference type="Pfam" id="PF00298">
    <property type="entry name" value="Ribosomal_L11"/>
    <property type="match status" value="1"/>
</dbReference>
<evidence type="ECO:0000256" key="8">
    <source>
        <dbReference type="RuleBase" id="RU003978"/>
    </source>
</evidence>
<evidence type="ECO:0000313" key="12">
    <source>
        <dbReference type="EMBL" id="AVM42602.1"/>
    </source>
</evidence>
<keyword evidence="3 7" id="KW-0699">rRNA-binding</keyword>
<keyword evidence="4 7" id="KW-0694">RNA-binding</keyword>
<keyword evidence="6 7" id="KW-0687">Ribonucleoprotein</keyword>
<evidence type="ECO:0000313" key="13">
    <source>
        <dbReference type="Proteomes" id="UP000237947"/>
    </source>
</evidence>
<reference evidence="13" key="1">
    <citation type="submission" date="2018-02" db="EMBL/GenBank/DDBJ databases">
        <authorList>
            <person name="Holder M.E."/>
            <person name="Ajami N.J."/>
            <person name="Petrosino J.F."/>
        </authorList>
    </citation>
    <scope>NUCLEOTIDE SEQUENCE [LARGE SCALE GENOMIC DNA]</scope>
    <source>
        <strain evidence="13">CCUG 47711</strain>
    </source>
</reference>
<dbReference type="InterPro" id="IPR036769">
    <property type="entry name" value="Ribosomal_uL11_C_sf"/>
</dbReference>
<organism evidence="12 13">
    <name type="scientific">Fastidiosipila sanguinis</name>
    <dbReference type="NCBI Taxonomy" id="236753"/>
    <lineage>
        <taxon>Bacteria</taxon>
        <taxon>Bacillati</taxon>
        <taxon>Bacillota</taxon>
        <taxon>Clostridia</taxon>
        <taxon>Eubacteriales</taxon>
        <taxon>Oscillospiraceae</taxon>
        <taxon>Fastidiosipila</taxon>
    </lineage>
</organism>
<dbReference type="SUPFAM" id="SSF46906">
    <property type="entry name" value="Ribosomal protein L11, C-terminal domain"/>
    <property type="match status" value="1"/>
</dbReference>
<dbReference type="EMBL" id="CP027226">
    <property type="protein sequence ID" value="AVM42602.1"/>
    <property type="molecule type" value="Genomic_DNA"/>
</dbReference>
<dbReference type="PROSITE" id="PS00359">
    <property type="entry name" value="RIBOSOMAL_L11"/>
    <property type="match status" value="1"/>
</dbReference>
<dbReference type="CDD" id="cd00349">
    <property type="entry name" value="Ribosomal_L11"/>
    <property type="match status" value="1"/>
</dbReference>
<evidence type="ECO:0000259" key="11">
    <source>
        <dbReference type="Pfam" id="PF03946"/>
    </source>
</evidence>
<dbReference type="Pfam" id="PF03946">
    <property type="entry name" value="Ribosomal_L11_N"/>
    <property type="match status" value="1"/>
</dbReference>
<dbReference type="InterPro" id="IPR020785">
    <property type="entry name" value="Ribosomal_uL11_CS"/>
</dbReference>
<evidence type="ECO:0000256" key="5">
    <source>
        <dbReference type="ARBA" id="ARBA00022980"/>
    </source>
</evidence>
<keyword evidence="13" id="KW-1185">Reference proteome</keyword>
<dbReference type="InterPro" id="IPR020783">
    <property type="entry name" value="Ribosomal_uL11_C"/>
</dbReference>
<evidence type="ECO:0000256" key="7">
    <source>
        <dbReference type="HAMAP-Rule" id="MF_00736"/>
    </source>
</evidence>
<dbReference type="FunFam" id="1.10.10.250:FF:000001">
    <property type="entry name" value="50S ribosomal protein L11"/>
    <property type="match status" value="1"/>
</dbReference>
<feature type="domain" description="Large ribosomal subunit protein uL11 N-terminal" evidence="11">
    <location>
        <begin position="9"/>
        <end position="67"/>
    </location>
</feature>
<dbReference type="InterPro" id="IPR036796">
    <property type="entry name" value="Ribosomal_uL11_N_sf"/>
</dbReference>
<feature type="domain" description="Large ribosomal subunit protein uL11 C-terminal" evidence="10">
    <location>
        <begin position="72"/>
        <end position="140"/>
    </location>
</feature>
<comment type="similarity">
    <text evidence="1 7 8">Belongs to the universal ribosomal protein uL11 family.</text>
</comment>
<evidence type="ECO:0000256" key="9">
    <source>
        <dbReference type="RuleBase" id="RU003979"/>
    </source>
</evidence>
<comment type="function">
    <text evidence="7 9">Forms part of the ribosomal stalk which helps the ribosome interact with GTP-bound translation factors.</text>
</comment>
<evidence type="ECO:0000256" key="4">
    <source>
        <dbReference type="ARBA" id="ARBA00022884"/>
    </source>
</evidence>
<dbReference type="SUPFAM" id="SSF54747">
    <property type="entry name" value="Ribosomal L11/L12e N-terminal domain"/>
    <property type="match status" value="1"/>
</dbReference>
<dbReference type="Proteomes" id="UP000237947">
    <property type="component" value="Chromosome"/>
</dbReference>
<dbReference type="PANTHER" id="PTHR11661">
    <property type="entry name" value="60S RIBOSOMAL PROTEIN L12"/>
    <property type="match status" value="1"/>
</dbReference>
<evidence type="ECO:0000256" key="6">
    <source>
        <dbReference type="ARBA" id="ARBA00023274"/>
    </source>
</evidence>
<evidence type="ECO:0000259" key="10">
    <source>
        <dbReference type="Pfam" id="PF00298"/>
    </source>
</evidence>
<accession>A0A2S0KNI8</accession>
<dbReference type="GO" id="GO:0006412">
    <property type="term" value="P:translation"/>
    <property type="evidence" value="ECO:0007669"/>
    <property type="project" value="UniProtKB-UniRule"/>
</dbReference>
<evidence type="ECO:0000256" key="1">
    <source>
        <dbReference type="ARBA" id="ARBA00010537"/>
    </source>
</evidence>
<dbReference type="OrthoDB" id="9802408at2"/>
<dbReference type="PANTHER" id="PTHR11661:SF1">
    <property type="entry name" value="LARGE RIBOSOMAL SUBUNIT PROTEIN UL11M"/>
    <property type="match status" value="1"/>
</dbReference>
<dbReference type="SMART" id="SM00649">
    <property type="entry name" value="RL11"/>
    <property type="match status" value="1"/>
</dbReference>
<protein>
    <recommendedName>
        <fullName evidence="7">Large ribosomal subunit protein uL11</fullName>
    </recommendedName>
</protein>
<dbReference type="InterPro" id="IPR020784">
    <property type="entry name" value="Ribosomal_uL11_N"/>
</dbReference>
<gene>
    <name evidence="7 12" type="primary">rplK</name>
    <name evidence="12" type="ORF">C5Q98_04950</name>
</gene>
<dbReference type="GO" id="GO:0003735">
    <property type="term" value="F:structural constituent of ribosome"/>
    <property type="evidence" value="ECO:0007669"/>
    <property type="project" value="InterPro"/>
</dbReference>
<sequence length="144" mass="15332">MAKKVKNIVKLQIPAGQASAAPPVGPVLGQNGISIPQFIKEFNDKTAKQVPGMLTPVVITVYTDASYTFITKTPPVPTLLKKALNLQKGSGNPKTEKVSTITRAQLREIAETKMVDTNAASIEAAMNLVAGTARSMGIKVEEEE</sequence>
<dbReference type="Gene3D" id="1.10.10.250">
    <property type="entry name" value="Ribosomal protein L11, C-terminal domain"/>
    <property type="match status" value="1"/>
</dbReference>
<dbReference type="KEGG" id="fsa:C5Q98_04950"/>
<dbReference type="RefSeq" id="WP_106012556.1">
    <property type="nucleotide sequence ID" value="NZ_CP027226.1"/>
</dbReference>
<name>A0A2S0KNI8_9FIRM</name>
<keyword evidence="2 7" id="KW-0488">Methylation</keyword>
<dbReference type="HAMAP" id="MF_00736">
    <property type="entry name" value="Ribosomal_uL11"/>
    <property type="match status" value="1"/>
</dbReference>
<evidence type="ECO:0000256" key="3">
    <source>
        <dbReference type="ARBA" id="ARBA00022730"/>
    </source>
</evidence>
<dbReference type="GO" id="GO:0070180">
    <property type="term" value="F:large ribosomal subunit rRNA binding"/>
    <property type="evidence" value="ECO:0007669"/>
    <property type="project" value="UniProtKB-UniRule"/>
</dbReference>
<keyword evidence="5 7" id="KW-0689">Ribosomal protein</keyword>
<dbReference type="InterPro" id="IPR006519">
    <property type="entry name" value="Ribosomal_uL11_bac-typ"/>
</dbReference>
<evidence type="ECO:0000256" key="2">
    <source>
        <dbReference type="ARBA" id="ARBA00022481"/>
    </source>
</evidence>